<reference evidence="1 2" key="1">
    <citation type="submission" date="2024-07" db="EMBL/GenBank/DDBJ databases">
        <title>Chromosome-level genome assembly of the water stick insect Ranatra chinensis (Heteroptera: Nepidae).</title>
        <authorList>
            <person name="Liu X."/>
        </authorList>
    </citation>
    <scope>NUCLEOTIDE SEQUENCE [LARGE SCALE GENOMIC DNA]</scope>
    <source>
        <strain evidence="1">Cailab_2021Rc</strain>
        <tissue evidence="1">Muscle</tissue>
    </source>
</reference>
<dbReference type="EMBL" id="JBFDAA010000008">
    <property type="protein sequence ID" value="KAL1129630.1"/>
    <property type="molecule type" value="Genomic_DNA"/>
</dbReference>
<evidence type="ECO:0008006" key="3">
    <source>
        <dbReference type="Google" id="ProtNLM"/>
    </source>
</evidence>
<organism evidence="1 2">
    <name type="scientific">Ranatra chinensis</name>
    <dbReference type="NCBI Taxonomy" id="642074"/>
    <lineage>
        <taxon>Eukaryota</taxon>
        <taxon>Metazoa</taxon>
        <taxon>Ecdysozoa</taxon>
        <taxon>Arthropoda</taxon>
        <taxon>Hexapoda</taxon>
        <taxon>Insecta</taxon>
        <taxon>Pterygota</taxon>
        <taxon>Neoptera</taxon>
        <taxon>Paraneoptera</taxon>
        <taxon>Hemiptera</taxon>
        <taxon>Heteroptera</taxon>
        <taxon>Panheteroptera</taxon>
        <taxon>Nepomorpha</taxon>
        <taxon>Nepidae</taxon>
        <taxon>Ranatrinae</taxon>
        <taxon>Ranatra</taxon>
    </lineage>
</organism>
<dbReference type="AlphaFoldDB" id="A0ABD0YE89"/>
<comment type="caution">
    <text evidence="1">The sequence shown here is derived from an EMBL/GenBank/DDBJ whole genome shotgun (WGS) entry which is preliminary data.</text>
</comment>
<name>A0ABD0YE89_9HEMI</name>
<evidence type="ECO:0000313" key="1">
    <source>
        <dbReference type="EMBL" id="KAL1129630.1"/>
    </source>
</evidence>
<dbReference type="Proteomes" id="UP001558652">
    <property type="component" value="Unassembled WGS sequence"/>
</dbReference>
<evidence type="ECO:0000313" key="2">
    <source>
        <dbReference type="Proteomes" id="UP001558652"/>
    </source>
</evidence>
<protein>
    <recommendedName>
        <fullName evidence="3">Secreted protein</fullName>
    </recommendedName>
</protein>
<sequence length="107" mass="12941">MYQMVNTILLAVNHLVILHLLYLQKISSHLQDLLHLDHQYLLYQPRLPQHQMLLQIFQTLIQRYITFHFYQKCMHEIDVCHNCFSAYDKIPVVLGGTLHERWLSCYF</sequence>
<accession>A0ABD0YE89</accession>
<proteinExistence type="predicted"/>
<keyword evidence="2" id="KW-1185">Reference proteome</keyword>
<gene>
    <name evidence="1" type="ORF">AAG570_012575</name>
</gene>